<dbReference type="PANTHER" id="PTHR35309">
    <property type="match status" value="1"/>
</dbReference>
<dbReference type="SUPFAM" id="SSF159245">
    <property type="entry name" value="AttH-like"/>
    <property type="match status" value="1"/>
</dbReference>
<dbReference type="Pfam" id="PF14249">
    <property type="entry name" value="Tocopherol_cycl"/>
    <property type="match status" value="1"/>
</dbReference>
<dbReference type="PANTHER" id="PTHR35309:SF4">
    <property type="entry name" value="TOCOPHEROL CYCLASE"/>
    <property type="match status" value="1"/>
</dbReference>
<keyword evidence="2" id="KW-1185">Reference proteome</keyword>
<dbReference type="Proteomes" id="UP000013866">
    <property type="component" value="Unassembled WGS sequence"/>
</dbReference>
<evidence type="ECO:0008006" key="3">
    <source>
        <dbReference type="Google" id="ProtNLM"/>
    </source>
</evidence>
<evidence type="ECO:0000313" key="2">
    <source>
        <dbReference type="Proteomes" id="UP000013866"/>
    </source>
</evidence>
<comment type="caution">
    <text evidence="1">The sequence shown here is derived from an EMBL/GenBank/DDBJ whole genome shotgun (WGS) entry which is preliminary data.</text>
</comment>
<name>A0ABN0KFG0_9ENTE</name>
<evidence type="ECO:0000313" key="1">
    <source>
        <dbReference type="EMBL" id="EOH88766.1"/>
    </source>
</evidence>
<dbReference type="InterPro" id="IPR025893">
    <property type="entry name" value="Tocopherol_cyclase"/>
</dbReference>
<sequence>MMITTDKFFQGENQTSPFFEGWYFKHQIEHEVYSFIPGYSIAENGERCPFIQVISHEQSEIFFFDSDQLFVAKDHLFIEIGKNTFSEKGLSLSLTSPNLTITGTIDYGSFTPLRRTNYAPSIMGPFSYLSFMECYHGILSMKHSLKGQLTWNNQQIDFTHGIGYLEKDWGSSFPATYLWAQCNQFEMIDAQFFFSAAEIPFLKGRFLGVISVLQVNNEEYRFGTYYGAKILSIFRKENNLVIIMKQQQLELTIEVQTEGGHPLMAPHQGLMNRIIREKASTDITVTLQKNKEIIFKQKGNAAGFEEVGYLRGFSY</sequence>
<dbReference type="EMBL" id="AJAN01000026">
    <property type="protein sequence ID" value="EOH88766.1"/>
    <property type="molecule type" value="Genomic_DNA"/>
</dbReference>
<gene>
    <name evidence="1" type="ORF">UAO_01870</name>
</gene>
<protein>
    <recommendedName>
        <fullName evidence="3">Tocopherol cyclase</fullName>
    </recommendedName>
</protein>
<proteinExistence type="predicted"/>
<organism evidence="1 2">
    <name type="scientific">Enterococcus villorum ATCC 700913</name>
    <dbReference type="NCBI Taxonomy" id="1158604"/>
    <lineage>
        <taxon>Bacteria</taxon>
        <taxon>Bacillati</taxon>
        <taxon>Bacillota</taxon>
        <taxon>Bacilli</taxon>
        <taxon>Lactobacillales</taxon>
        <taxon>Enterococcaceae</taxon>
        <taxon>Enterococcus</taxon>
    </lineage>
</organism>
<accession>A0ABN0KFG0</accession>
<reference evidence="1 2" key="1">
    <citation type="submission" date="2013-02" db="EMBL/GenBank/DDBJ databases">
        <title>The Genome Sequence of Enterococcus villorum ATCC_700913.</title>
        <authorList>
            <consortium name="The Broad Institute Genome Sequencing Platform"/>
            <consortium name="The Broad Institute Genome Sequencing Center for Infectious Disease"/>
            <person name="Earl A.M."/>
            <person name="Gilmore M.S."/>
            <person name="Lebreton F."/>
            <person name="Walker B."/>
            <person name="Young S.K."/>
            <person name="Zeng Q."/>
            <person name="Gargeya S."/>
            <person name="Fitzgerald M."/>
            <person name="Haas B."/>
            <person name="Abouelleil A."/>
            <person name="Alvarado L."/>
            <person name="Arachchi H.M."/>
            <person name="Berlin A.M."/>
            <person name="Chapman S.B."/>
            <person name="Dewar J."/>
            <person name="Goldberg J."/>
            <person name="Griggs A."/>
            <person name="Gujja S."/>
            <person name="Hansen M."/>
            <person name="Howarth C."/>
            <person name="Imamovic A."/>
            <person name="Larimer J."/>
            <person name="McCowan C."/>
            <person name="Murphy C."/>
            <person name="Neiman D."/>
            <person name="Pearson M."/>
            <person name="Priest M."/>
            <person name="Roberts A."/>
            <person name="Saif S."/>
            <person name="Shea T."/>
            <person name="Sisk P."/>
            <person name="Sykes S."/>
            <person name="Wortman J."/>
            <person name="Nusbaum C."/>
            <person name="Birren B."/>
        </authorList>
    </citation>
    <scope>NUCLEOTIDE SEQUENCE [LARGE SCALE GENOMIC DNA]</scope>
    <source>
        <strain evidence="1 2">ATCC 700913</strain>
    </source>
</reference>